<keyword evidence="2" id="KW-0812">Transmembrane</keyword>
<reference evidence="3 4" key="1">
    <citation type="submission" date="2019-09" db="EMBL/GenBank/DDBJ databases">
        <title>Actinomadura physcomitrii sp. nov., a novel actinomycete isolated from moss [Physcomitrium sphaericum (Ludw) Fuernr].</title>
        <authorList>
            <person name="Zhuang X."/>
            <person name="Liu C."/>
        </authorList>
    </citation>
    <scope>NUCLEOTIDE SEQUENCE [LARGE SCALE GENOMIC DNA]</scope>
    <source>
        <strain evidence="3 4">HMC1</strain>
    </source>
</reference>
<comment type="caution">
    <text evidence="3">The sequence shown here is derived from an EMBL/GenBank/DDBJ whole genome shotgun (WGS) entry which is preliminary data.</text>
</comment>
<evidence type="ECO:0000313" key="4">
    <source>
        <dbReference type="Proteomes" id="UP000468735"/>
    </source>
</evidence>
<gene>
    <name evidence="3" type="ORF">F8566_11575</name>
</gene>
<dbReference type="RefSeq" id="WP_151560195.1">
    <property type="nucleotide sequence ID" value="NZ_WBMT01000005.1"/>
</dbReference>
<feature type="transmembrane region" description="Helical" evidence="2">
    <location>
        <begin position="46"/>
        <end position="67"/>
    </location>
</feature>
<dbReference type="AlphaFoldDB" id="A0A6H9YUF3"/>
<organism evidence="3 4">
    <name type="scientific">Actinomadura rudentiformis</name>
    <dbReference type="NCBI Taxonomy" id="359158"/>
    <lineage>
        <taxon>Bacteria</taxon>
        <taxon>Bacillati</taxon>
        <taxon>Actinomycetota</taxon>
        <taxon>Actinomycetes</taxon>
        <taxon>Streptosporangiales</taxon>
        <taxon>Thermomonosporaceae</taxon>
        <taxon>Actinomadura</taxon>
    </lineage>
</organism>
<keyword evidence="2" id="KW-0472">Membrane</keyword>
<evidence type="ECO:0000313" key="3">
    <source>
        <dbReference type="EMBL" id="KAB2349426.1"/>
    </source>
</evidence>
<evidence type="ECO:0008006" key="5">
    <source>
        <dbReference type="Google" id="ProtNLM"/>
    </source>
</evidence>
<dbReference type="EMBL" id="WBMT01000005">
    <property type="protein sequence ID" value="KAB2349426.1"/>
    <property type="molecule type" value="Genomic_DNA"/>
</dbReference>
<sequence>MTSAGRTGQEPVITPADPDAVGLPAQATARTPAARRPRGWSTPARIRGLALVAMLLAVVSGLVAMAGTAELRHGFRETGHRSGRQLTAASELYSVLADLDAHAAEVLLAGGETAMSEQRRAALETYERRRVQTADKLYQAVAVAGDSPGASMLMRRLLHDFGRYQALVAEAMVLDGQRPHPAGEAPGTALARYREAADLMRHSILASAERLTEINAARVGRAHKDGQDTARWMTGAAVTVGVTLCGVLVFLQIQLSRRLRRRFNPGLAGATAAALVSLTVTVGMFTTAAGSLRTAEKDAFGSVLVLSRSHGVSHDANADESRGLLDPARREEYERAFLAKYRQLDGLLGAAWRNVTFPGERERAEAALSALREFRSGHWAMARPPATRPEEAVRLNASRAAGDPGDDFDRYIESLEELLLINQRHLDRSVADGERALDGRSLVPPAATALMVGLIYAGVRPRLAEYR</sequence>
<protein>
    <recommendedName>
        <fullName evidence="5">Secreted protein</fullName>
    </recommendedName>
</protein>
<evidence type="ECO:0000256" key="2">
    <source>
        <dbReference type="SAM" id="Phobius"/>
    </source>
</evidence>
<proteinExistence type="predicted"/>
<keyword evidence="4" id="KW-1185">Reference proteome</keyword>
<feature type="transmembrane region" description="Helical" evidence="2">
    <location>
        <begin position="232"/>
        <end position="251"/>
    </location>
</feature>
<feature type="transmembrane region" description="Helical" evidence="2">
    <location>
        <begin position="263"/>
        <end position="285"/>
    </location>
</feature>
<keyword evidence="2" id="KW-1133">Transmembrane helix</keyword>
<evidence type="ECO:0000256" key="1">
    <source>
        <dbReference type="SAM" id="MobiDB-lite"/>
    </source>
</evidence>
<feature type="region of interest" description="Disordered" evidence="1">
    <location>
        <begin position="1"/>
        <end position="40"/>
    </location>
</feature>
<accession>A0A6H9YUF3</accession>
<dbReference type="Proteomes" id="UP000468735">
    <property type="component" value="Unassembled WGS sequence"/>
</dbReference>
<name>A0A6H9YUF3_9ACTN</name>
<dbReference type="OrthoDB" id="569023at2"/>